<comment type="caution">
    <text evidence="2">The sequence shown here is derived from an EMBL/GenBank/DDBJ whole genome shotgun (WGS) entry which is preliminary data.</text>
</comment>
<feature type="transmembrane region" description="Helical" evidence="1">
    <location>
        <begin position="12"/>
        <end position="28"/>
    </location>
</feature>
<proteinExistence type="predicted"/>
<dbReference type="RefSeq" id="WP_345272529.1">
    <property type="nucleotide sequence ID" value="NZ_BAABJH010000001.1"/>
</dbReference>
<reference evidence="3" key="1">
    <citation type="journal article" date="2019" name="Int. J. Syst. Evol. Microbiol.">
        <title>The Global Catalogue of Microorganisms (GCM) 10K type strain sequencing project: providing services to taxonomists for standard genome sequencing and annotation.</title>
        <authorList>
            <consortium name="The Broad Institute Genomics Platform"/>
            <consortium name="The Broad Institute Genome Sequencing Center for Infectious Disease"/>
            <person name="Wu L."/>
            <person name="Ma J."/>
        </authorList>
    </citation>
    <scope>NUCLEOTIDE SEQUENCE [LARGE SCALE GENOMIC DNA]</scope>
    <source>
        <strain evidence="3">JCM 18274</strain>
    </source>
</reference>
<evidence type="ECO:0000313" key="3">
    <source>
        <dbReference type="Proteomes" id="UP001500433"/>
    </source>
</evidence>
<accession>A0ABP9EUG8</accession>
<keyword evidence="1" id="KW-0472">Membrane</keyword>
<evidence type="ECO:0000313" key="2">
    <source>
        <dbReference type="EMBL" id="GAA4885821.1"/>
    </source>
</evidence>
<gene>
    <name evidence="2" type="ORF">GCM10023311_05790</name>
</gene>
<organism evidence="2 3">
    <name type="scientific">Flaviramulus aquimarinus</name>
    <dbReference type="NCBI Taxonomy" id="1170456"/>
    <lineage>
        <taxon>Bacteria</taxon>
        <taxon>Pseudomonadati</taxon>
        <taxon>Bacteroidota</taxon>
        <taxon>Flavobacteriia</taxon>
        <taxon>Flavobacteriales</taxon>
        <taxon>Flavobacteriaceae</taxon>
        <taxon>Flaviramulus</taxon>
    </lineage>
</organism>
<dbReference type="Proteomes" id="UP001500433">
    <property type="component" value="Unassembled WGS sequence"/>
</dbReference>
<protein>
    <submittedName>
        <fullName evidence="2">Uncharacterized protein</fullName>
    </submittedName>
</protein>
<name>A0ABP9EUG8_9FLAO</name>
<keyword evidence="1" id="KW-0812">Transmembrane</keyword>
<evidence type="ECO:0000256" key="1">
    <source>
        <dbReference type="SAM" id="Phobius"/>
    </source>
</evidence>
<dbReference type="EMBL" id="BAABJH010000001">
    <property type="protein sequence ID" value="GAA4885821.1"/>
    <property type="molecule type" value="Genomic_DNA"/>
</dbReference>
<keyword evidence="3" id="KW-1185">Reference proteome</keyword>
<keyword evidence="1" id="KW-1133">Transmembrane helix</keyword>
<sequence>MTSGLRKAHKYIWLLLIIIVPVIIFLSIKDLNVFSSDNNTVSSIEPSKKNHLKTIENDILKIALYKNSIDAILKKTLKHPTSIVYELNNDGSKGNAIGQLTTAGIYKFNINNLPKGIILYDDLKHVEITKLQF</sequence>